<dbReference type="Proteomes" id="UP000319335">
    <property type="component" value="Unassembled WGS sequence"/>
</dbReference>
<proteinExistence type="predicted"/>
<comment type="caution">
    <text evidence="2">The sequence shown here is derived from an EMBL/GenBank/DDBJ whole genome shotgun (WGS) entry which is preliminary data.</text>
</comment>
<evidence type="ECO:0000259" key="1">
    <source>
        <dbReference type="Pfam" id="PF14285"/>
    </source>
</evidence>
<protein>
    <submittedName>
        <fullName evidence="2">DUF4367 domain-containing protein</fullName>
    </submittedName>
</protein>
<name>A0A7Z8KMS8_9EURY</name>
<keyword evidence="3" id="KW-1185">Reference proteome</keyword>
<reference evidence="2 3" key="1">
    <citation type="submission" date="2019-06" db="EMBL/GenBank/DDBJ databases">
        <title>Draft genome sequence of Methanolobus vulcani B1d.</title>
        <authorList>
            <person name="Creighbaum A.J."/>
            <person name="Ticak T."/>
            <person name="Hariraju D."/>
            <person name="Arivett B.A."/>
            <person name="Ferguson D.J.Jr."/>
        </authorList>
    </citation>
    <scope>NUCLEOTIDE SEQUENCE [LARGE SCALE GENOMIC DNA]</scope>
    <source>
        <strain evidence="2 3">B1d</strain>
    </source>
</reference>
<organism evidence="2 3">
    <name type="scientific">Methanolobus vulcani</name>
    <dbReference type="NCBI Taxonomy" id="38026"/>
    <lineage>
        <taxon>Archaea</taxon>
        <taxon>Methanobacteriati</taxon>
        <taxon>Methanobacteriota</taxon>
        <taxon>Stenosarchaea group</taxon>
        <taxon>Methanomicrobia</taxon>
        <taxon>Methanosarcinales</taxon>
        <taxon>Methanosarcinaceae</taxon>
        <taxon>Methanolobus</taxon>
    </lineage>
</organism>
<evidence type="ECO:0000313" key="3">
    <source>
        <dbReference type="Proteomes" id="UP000319335"/>
    </source>
</evidence>
<dbReference type="RefSeq" id="WP_154809709.1">
    <property type="nucleotide sequence ID" value="NZ_VIAQ01000015.1"/>
</dbReference>
<feature type="domain" description="DUF4367" evidence="1">
    <location>
        <begin position="54"/>
        <end position="169"/>
    </location>
</feature>
<accession>A0A7Z8KMS8</accession>
<dbReference type="InterPro" id="IPR025377">
    <property type="entry name" value="DUF4367"/>
</dbReference>
<gene>
    <name evidence="2" type="ORF">FKV42_07915</name>
</gene>
<dbReference type="AlphaFoldDB" id="A0A7Z8KMS8"/>
<dbReference type="Pfam" id="PF14285">
    <property type="entry name" value="DUF4367"/>
    <property type="match status" value="1"/>
</dbReference>
<dbReference type="EMBL" id="VIAQ01000015">
    <property type="protein sequence ID" value="TQD24982.1"/>
    <property type="molecule type" value="Genomic_DNA"/>
</dbReference>
<evidence type="ECO:0000313" key="2">
    <source>
        <dbReference type="EMBL" id="TQD24982.1"/>
    </source>
</evidence>
<sequence>MAVKLLATLLLIGFLLFGLSSTEYSSESGIFPPKENCNITLEQAQQISNNSILIPTCLPDGYEMQSMCLVNGTSEGPDFAGYSQLIYTNETCAFFVEEDFSGTKEFTFEAPASDDDVEHKEITINGCEGEMRIYHEEAMEICWDTNGIRVSVLSHNLEMNELVRIAESMK</sequence>